<accession>L8JA10</accession>
<dbReference type="OrthoDB" id="5393896at2"/>
<feature type="transmembrane region" description="Helical" evidence="1">
    <location>
        <begin position="27"/>
        <end position="52"/>
    </location>
</feature>
<proteinExistence type="predicted"/>
<keyword evidence="3" id="KW-1185">Reference proteome</keyword>
<dbReference type="AlphaFoldDB" id="L8JA10"/>
<dbReference type="EMBL" id="AMZO01000016">
    <property type="protein sequence ID" value="ELR65705.1"/>
    <property type="molecule type" value="Genomic_DNA"/>
</dbReference>
<dbReference type="PATRIC" id="fig|1056511.3.peg.2282"/>
<organism evidence="2 3">
    <name type="scientific">Photobacterium marinum</name>
    <dbReference type="NCBI Taxonomy" id="1056511"/>
    <lineage>
        <taxon>Bacteria</taxon>
        <taxon>Pseudomonadati</taxon>
        <taxon>Pseudomonadota</taxon>
        <taxon>Gammaproteobacteria</taxon>
        <taxon>Vibrionales</taxon>
        <taxon>Vibrionaceae</taxon>
        <taxon>Photobacterium</taxon>
    </lineage>
</organism>
<name>L8JA10_9GAMM</name>
<protein>
    <submittedName>
        <fullName evidence="2">Extracellular Matrix protein PelE</fullName>
    </submittedName>
</protein>
<dbReference type="SUPFAM" id="SSF48371">
    <property type="entry name" value="ARM repeat"/>
    <property type="match status" value="1"/>
</dbReference>
<dbReference type="InterPro" id="IPR016024">
    <property type="entry name" value="ARM-type_fold"/>
</dbReference>
<dbReference type="SUPFAM" id="SSF81901">
    <property type="entry name" value="HCP-like"/>
    <property type="match status" value="1"/>
</dbReference>
<evidence type="ECO:0000313" key="3">
    <source>
        <dbReference type="Proteomes" id="UP000011134"/>
    </source>
</evidence>
<keyword evidence="1" id="KW-0812">Transmembrane</keyword>
<dbReference type="RefSeq" id="WP_007465668.1">
    <property type="nucleotide sequence ID" value="NZ_AMZO01000016.1"/>
</dbReference>
<sequence length="322" mass="36735">MKKWLCIQTIAFESISFYIVFNSEMTASMWLSFLVTHAIASASFAALSWLLLPTKFKFPLLSSVSFLFIINFLMPLFGIIGTACALLIALHLPRKQNLVTWQPCEEAPLPQNPGELLDNQFGAGALRDILLFNNDQGRRLLAVSAIRHLPRQQAVPLLQLALKDLSDDVRLLAYASLEDTESRINESLVQLKEQFKKHKQADTAFEIAQQYWELCYLGIADGIIKKHYLSQAERYLKLANQITDRASYNLLLGRVMLEQNKAHEAIEYLTRALDGGLLVKQVAPYMAEAAYIIGDYPKTRHYISYFPQRQGDKLSQIREYWS</sequence>
<gene>
    <name evidence="2" type="ORF">C942_00790</name>
</gene>
<comment type="caution">
    <text evidence="2">The sequence shown here is derived from an EMBL/GenBank/DDBJ whole genome shotgun (WGS) entry which is preliminary data.</text>
</comment>
<evidence type="ECO:0000256" key="1">
    <source>
        <dbReference type="SAM" id="Phobius"/>
    </source>
</evidence>
<keyword evidence="1" id="KW-0472">Membrane</keyword>
<evidence type="ECO:0000313" key="2">
    <source>
        <dbReference type="EMBL" id="ELR65705.1"/>
    </source>
</evidence>
<reference evidence="2 3" key="1">
    <citation type="submission" date="2012-12" db="EMBL/GenBank/DDBJ databases">
        <title>Genome Assembly of Photobacterium sp. AK15.</title>
        <authorList>
            <person name="Khatri I."/>
            <person name="Vaidya B."/>
            <person name="Srinivas T.N.R."/>
            <person name="Subramanian S."/>
            <person name="Pinnaka A."/>
        </authorList>
    </citation>
    <scope>NUCLEOTIDE SEQUENCE [LARGE SCALE GENOMIC DNA]</scope>
    <source>
        <strain evidence="2 3">AK15</strain>
    </source>
</reference>
<feature type="transmembrane region" description="Helical" evidence="1">
    <location>
        <begin position="64"/>
        <end position="90"/>
    </location>
</feature>
<keyword evidence="1" id="KW-1133">Transmembrane helix</keyword>
<dbReference type="Proteomes" id="UP000011134">
    <property type="component" value="Unassembled WGS sequence"/>
</dbReference>